<evidence type="ECO:0000313" key="14">
    <source>
        <dbReference type="Proteomes" id="UP000035740"/>
    </source>
</evidence>
<dbReference type="FunFam" id="3.40.50.300:FF:000251">
    <property type="entry name" value="ABC transporter B family member 19"/>
    <property type="match status" value="1"/>
</dbReference>
<dbReference type="PROSITE" id="PS50929">
    <property type="entry name" value="ABC_TM1F"/>
    <property type="match status" value="2"/>
</dbReference>
<evidence type="ECO:0000256" key="1">
    <source>
        <dbReference type="ARBA" id="ARBA00004141"/>
    </source>
</evidence>
<feature type="transmembrane region" description="Helical" evidence="10">
    <location>
        <begin position="233"/>
        <end position="256"/>
    </location>
</feature>
<dbReference type="Pfam" id="PF00005">
    <property type="entry name" value="ABC_tran"/>
    <property type="match status" value="3"/>
</dbReference>
<keyword evidence="9 10" id="KW-0472">Membrane</keyword>
<evidence type="ECO:0000256" key="4">
    <source>
        <dbReference type="ARBA" id="ARBA00022692"/>
    </source>
</evidence>
<evidence type="ECO:0000256" key="6">
    <source>
        <dbReference type="ARBA" id="ARBA00022741"/>
    </source>
</evidence>
<dbReference type="OrthoDB" id="6500128at2759"/>
<proteinExistence type="inferred from homology"/>
<dbReference type="SMART" id="SM00382">
    <property type="entry name" value="AAA"/>
    <property type="match status" value="2"/>
</dbReference>
<feature type="transmembrane region" description="Helical" evidence="10">
    <location>
        <begin position="732"/>
        <end position="749"/>
    </location>
</feature>
<name>A0A0J8B5I0_BETVV</name>
<accession>A0A0J8B5I0</accession>
<feature type="transmembrane region" description="Helical" evidence="10">
    <location>
        <begin position="584"/>
        <end position="609"/>
    </location>
</feature>
<dbReference type="GO" id="GO:0005524">
    <property type="term" value="F:ATP binding"/>
    <property type="evidence" value="ECO:0007669"/>
    <property type="project" value="UniProtKB-KW"/>
</dbReference>
<dbReference type="InterPro" id="IPR003439">
    <property type="entry name" value="ABC_transporter-like_ATP-bd"/>
</dbReference>
<evidence type="ECO:0008006" key="15">
    <source>
        <dbReference type="Google" id="ProtNLM"/>
    </source>
</evidence>
<dbReference type="PANTHER" id="PTHR43394">
    <property type="entry name" value="ATP-DEPENDENT PERMEASE MDL1, MITOCHONDRIAL"/>
    <property type="match status" value="1"/>
</dbReference>
<feature type="domain" description="ABC transporter" evidence="11">
    <location>
        <begin position="329"/>
        <end position="520"/>
    </location>
</feature>
<evidence type="ECO:0000259" key="12">
    <source>
        <dbReference type="PROSITE" id="PS50929"/>
    </source>
</evidence>
<protein>
    <recommendedName>
        <fullName evidence="15">MDR-like ABC transporter</fullName>
    </recommendedName>
</protein>
<feature type="transmembrane region" description="Helical" evidence="10">
    <location>
        <begin position="708"/>
        <end position="726"/>
    </location>
</feature>
<dbReference type="EMBL" id="KQ090397">
    <property type="protein sequence ID" value="KMS96261.1"/>
    <property type="molecule type" value="Genomic_DNA"/>
</dbReference>
<evidence type="ECO:0000256" key="2">
    <source>
        <dbReference type="ARBA" id="ARBA00007577"/>
    </source>
</evidence>
<feature type="transmembrane region" description="Helical" evidence="10">
    <location>
        <begin position="806"/>
        <end position="830"/>
    </location>
</feature>
<dbReference type="InterPro" id="IPR036640">
    <property type="entry name" value="ABC1_TM_sf"/>
</dbReference>
<evidence type="ECO:0000256" key="8">
    <source>
        <dbReference type="ARBA" id="ARBA00022989"/>
    </source>
</evidence>
<evidence type="ECO:0000256" key="3">
    <source>
        <dbReference type="ARBA" id="ARBA00022448"/>
    </source>
</evidence>
<gene>
    <name evidence="13" type="ORF">BVRB_000680</name>
</gene>
<dbReference type="PROSITE" id="PS50893">
    <property type="entry name" value="ABC_TRANSPORTER_2"/>
    <property type="match status" value="2"/>
</dbReference>
<dbReference type="SUPFAM" id="SSF90123">
    <property type="entry name" value="ABC transporter transmembrane region"/>
    <property type="match status" value="2"/>
</dbReference>
<dbReference type="InterPro" id="IPR011527">
    <property type="entry name" value="ABC1_TM_dom"/>
</dbReference>
<dbReference type="GO" id="GO:0016887">
    <property type="term" value="F:ATP hydrolysis activity"/>
    <property type="evidence" value="ECO:0007669"/>
    <property type="project" value="InterPro"/>
</dbReference>
<keyword evidence="7" id="KW-0067">ATP-binding</keyword>
<dbReference type="InterPro" id="IPR017871">
    <property type="entry name" value="ABC_transporter-like_CS"/>
</dbReference>
<dbReference type="FunFam" id="3.40.50.300:FF:002695">
    <property type="entry name" value="ABC multidrug transporter, putative"/>
    <property type="match status" value="1"/>
</dbReference>
<evidence type="ECO:0000256" key="10">
    <source>
        <dbReference type="SAM" id="Phobius"/>
    </source>
</evidence>
<feature type="transmembrane region" description="Helical" evidence="10">
    <location>
        <begin position="850"/>
        <end position="869"/>
    </location>
</feature>
<keyword evidence="14" id="KW-1185">Reference proteome</keyword>
<dbReference type="eggNOG" id="KOG0055">
    <property type="taxonomic scope" value="Eukaryota"/>
</dbReference>
<keyword evidence="4 10" id="KW-0812">Transmembrane</keyword>
<dbReference type="AlphaFoldDB" id="A0A0J8B5I0"/>
<evidence type="ECO:0000313" key="13">
    <source>
        <dbReference type="EMBL" id="KMS96261.1"/>
    </source>
</evidence>
<dbReference type="InterPro" id="IPR027417">
    <property type="entry name" value="P-loop_NTPase"/>
</dbReference>
<dbReference type="SUPFAM" id="SSF52540">
    <property type="entry name" value="P-loop containing nucleoside triphosphate hydrolases"/>
    <property type="match status" value="2"/>
</dbReference>
<dbReference type="GO" id="GO:0015421">
    <property type="term" value="F:ABC-type oligopeptide transporter activity"/>
    <property type="evidence" value="ECO:0007669"/>
    <property type="project" value="TreeGrafter"/>
</dbReference>
<feature type="transmembrane region" description="Helical" evidence="10">
    <location>
        <begin position="139"/>
        <end position="172"/>
    </location>
</feature>
<dbReference type="Gene3D" id="3.40.50.300">
    <property type="entry name" value="P-loop containing nucleotide triphosphate hydrolases"/>
    <property type="match status" value="3"/>
</dbReference>
<dbReference type="PANTHER" id="PTHR43394:SF11">
    <property type="entry name" value="ATP-BINDING CASSETTE TRANSPORTER"/>
    <property type="match status" value="1"/>
</dbReference>
<dbReference type="Proteomes" id="UP000035740">
    <property type="component" value="Unassembled WGS sequence"/>
</dbReference>
<evidence type="ECO:0000256" key="7">
    <source>
        <dbReference type="ARBA" id="ARBA00022840"/>
    </source>
</evidence>
<dbReference type="PROSITE" id="PS00211">
    <property type="entry name" value="ABC_TRANSPORTER_1"/>
    <property type="match status" value="2"/>
</dbReference>
<evidence type="ECO:0000256" key="9">
    <source>
        <dbReference type="ARBA" id="ARBA00023136"/>
    </source>
</evidence>
<keyword evidence="5" id="KW-0677">Repeat</keyword>
<dbReference type="CDD" id="cd03249">
    <property type="entry name" value="ABC_MTABC3_MDL1_MDL2"/>
    <property type="match status" value="1"/>
</dbReference>
<dbReference type="Gene3D" id="1.20.1560.10">
    <property type="entry name" value="ABC transporter type 1, transmembrane domain"/>
    <property type="match status" value="2"/>
</dbReference>
<keyword evidence="6" id="KW-0547">Nucleotide-binding</keyword>
<feature type="domain" description="ABC transmembrane type-1" evidence="12">
    <location>
        <begin position="587"/>
        <end position="875"/>
    </location>
</feature>
<dbReference type="CDD" id="cd18577">
    <property type="entry name" value="ABC_6TM_Pgp_ABCB1_D1_like"/>
    <property type="match status" value="1"/>
</dbReference>
<evidence type="ECO:0000259" key="11">
    <source>
        <dbReference type="PROSITE" id="PS50893"/>
    </source>
</evidence>
<dbReference type="InterPro" id="IPR039421">
    <property type="entry name" value="Type_1_exporter"/>
</dbReference>
<organism evidence="13 14">
    <name type="scientific">Beta vulgaris subsp. vulgaris</name>
    <name type="common">Beet</name>
    <dbReference type="NCBI Taxonomy" id="3555"/>
    <lineage>
        <taxon>Eukaryota</taxon>
        <taxon>Viridiplantae</taxon>
        <taxon>Streptophyta</taxon>
        <taxon>Embryophyta</taxon>
        <taxon>Tracheophyta</taxon>
        <taxon>Spermatophyta</taxon>
        <taxon>Magnoliopsida</taxon>
        <taxon>eudicotyledons</taxon>
        <taxon>Gunneridae</taxon>
        <taxon>Pentapetalae</taxon>
        <taxon>Caryophyllales</taxon>
        <taxon>Chenopodiaceae</taxon>
        <taxon>Betoideae</taxon>
        <taxon>Beta</taxon>
    </lineage>
</organism>
<dbReference type="CDD" id="cd18578">
    <property type="entry name" value="ABC_6TM_Pgp_ABCB1_D2_like"/>
    <property type="match status" value="1"/>
</dbReference>
<keyword evidence="8 10" id="KW-1133">Transmembrane helix</keyword>
<dbReference type="InterPro" id="IPR003593">
    <property type="entry name" value="AAA+_ATPase"/>
</dbReference>
<dbReference type="OMA" id="VIAFKFS"/>
<comment type="subcellular location">
    <subcellularLocation>
        <location evidence="1">Membrane</location>
        <topology evidence="1">Multi-pass membrane protein</topology>
    </subcellularLocation>
</comment>
<sequence>MMKKASNTKIFGSFGLFAAAETLDYILMLLGSIGACIHGAAPPVFFVLVGQMIDSLGSLSSDHHLLSTSVAAWKQTGERQALCLRLKYLNAVLKKDIHFVETEAQNKSLIFQISSDTILVQDAIGDKVGHCVRYLSQSIVGMIIGFMLVWQLTLVTVAIIPLMVVAGAYTVILSNLSQKAEAAYAESGKVAEEVLSQIRTVYAFGGERRAIHAYGRSLKKAIKLGKKSGITKGVGMGLTFALLLCTWALLLWYASVLVRDHKTNGGKAFATIFNVIFSGFALGHAAPNLAAIAKGSAAATNIVSMICTDTDSSKRLVAGITLPTIVGKLEFRDIYFAYPSRPNMIFDGLSFTVAASKTIAFVGPSGSGKSTIISLIQRFYDATSEGADMDQVMEAAKVANAHSFIQDLPLGYHTQVGEGGAQLSGGQKQRIAIARAVLRNPKILLLDEATSALDLESEHIVKNALDIIMSNRTTIMVAHRLSTIQDADQIIVLNKGRVDEIGTHVELMSQAGQYANLVSLQLSANGENQSAKSISKLSINHEQQENYNLASIKEAQPRNGKVDSLAKDPAPTLKKLVKLNKLELPYAVLGSIGAILTGIQVPLFALGITNMLTTFYSNSNSKIKHDVQVTAFLFLVVAAITVPMYLLQNYFFTVMGERITVRMRSEMFSAMISSEPGWFDLDENRIGSLVSKLAANATLIRTALVDRLSIIVQNAALVVAAFVIAFKFSWRIASVTIAIFPLLIGASLTEKYFLKGFGGSYTGAYSRANSLAREAIENIRTIVAFGTEDRISAQFASELSKPMKQALIWGHISGVAYGFSQFLSFCSYAITLWYASVLIKQGDDNFGDIITSFMVVIVTSFAIGEASALTSEIMKGSEALESVFTILERKTLINTSDVTSKVLNDIEGCIEFKDVSFYYPTRPKLSVVNNLNIKISSGKCLAVVGQSGSGKSTLISLVMRFYDPTFGSVLVDGLNIKSLNLKSLRERIGLVQQEPALFSTTIYENIRYGKEDATEVEILQAAKVANAHEFISGMPEGYYTQVGGRGCMLSGGQKQRVAIARAILRDPSILLLDEATSALDTTSEKLVQEALHKVMQGRTTILVAHRLSTIRSADSIAVIQEGMVIEIGSHEELLSIPQSIYGQLICLEEANE</sequence>
<dbReference type="GO" id="GO:0005743">
    <property type="term" value="C:mitochondrial inner membrane"/>
    <property type="evidence" value="ECO:0007669"/>
    <property type="project" value="TreeGrafter"/>
</dbReference>
<dbReference type="GO" id="GO:0090374">
    <property type="term" value="P:oligopeptide export from mitochondrion"/>
    <property type="evidence" value="ECO:0007669"/>
    <property type="project" value="TreeGrafter"/>
</dbReference>
<feature type="domain" description="ABC transmembrane type-1" evidence="12">
    <location>
        <begin position="73"/>
        <end position="294"/>
    </location>
</feature>
<feature type="domain" description="ABC transporter" evidence="11">
    <location>
        <begin position="910"/>
        <end position="1146"/>
    </location>
</feature>
<dbReference type="Gramene" id="KMS96261">
    <property type="protein sequence ID" value="KMS96261"/>
    <property type="gene ID" value="BVRB_000680"/>
</dbReference>
<feature type="transmembrane region" description="Helical" evidence="10">
    <location>
        <begin position="629"/>
        <end position="652"/>
    </location>
</feature>
<reference evidence="13 14" key="1">
    <citation type="journal article" date="2014" name="Nature">
        <title>The genome of the recently domesticated crop plant sugar beet (Beta vulgaris).</title>
        <authorList>
            <person name="Dohm J.C."/>
            <person name="Minoche A.E."/>
            <person name="Holtgrawe D."/>
            <person name="Capella-Gutierrez S."/>
            <person name="Zakrzewski F."/>
            <person name="Tafer H."/>
            <person name="Rupp O."/>
            <person name="Sorensen T.R."/>
            <person name="Stracke R."/>
            <person name="Reinhardt R."/>
            <person name="Goesmann A."/>
            <person name="Kraft T."/>
            <person name="Schulz B."/>
            <person name="Stadler P.F."/>
            <person name="Schmidt T."/>
            <person name="Gabaldon T."/>
            <person name="Lehrach H."/>
            <person name="Weisshaar B."/>
            <person name="Himmelbauer H."/>
        </authorList>
    </citation>
    <scope>NUCLEOTIDE SEQUENCE [LARGE SCALE GENOMIC DNA]</scope>
    <source>
        <tissue evidence="13">Taproot</tissue>
    </source>
</reference>
<comment type="similarity">
    <text evidence="2">Belongs to the ABC transporter superfamily. ABCB family. Multidrug resistance exporter (TC 3.A.1.201) subfamily.</text>
</comment>
<keyword evidence="3" id="KW-0813">Transport</keyword>
<feature type="transmembrane region" description="Helical" evidence="10">
    <location>
        <begin position="268"/>
        <end position="286"/>
    </location>
</feature>
<evidence type="ECO:0000256" key="5">
    <source>
        <dbReference type="ARBA" id="ARBA00022737"/>
    </source>
</evidence>
<dbReference type="Pfam" id="PF00664">
    <property type="entry name" value="ABC_membrane"/>
    <property type="match status" value="2"/>
</dbReference>